<dbReference type="PANTHER" id="PTHR33507">
    <property type="entry name" value="INNER MEMBRANE PROTEIN YBBJ"/>
    <property type="match status" value="1"/>
</dbReference>
<dbReference type="AlphaFoldDB" id="A0A2P8CCK4"/>
<gene>
    <name evidence="8" type="ORF">CLV93_10583</name>
    <name evidence="7" type="ORF">JCM18694_17330</name>
</gene>
<protein>
    <submittedName>
        <fullName evidence="8">NfeD-like partner-binding protein</fullName>
    </submittedName>
</protein>
<evidence type="ECO:0000313" key="10">
    <source>
        <dbReference type="Proteomes" id="UP000396862"/>
    </source>
</evidence>
<keyword evidence="2 5" id="KW-0812">Transmembrane</keyword>
<dbReference type="Pfam" id="PF01957">
    <property type="entry name" value="NfeD"/>
    <property type="match status" value="1"/>
</dbReference>
<dbReference type="InterPro" id="IPR012340">
    <property type="entry name" value="NA-bd_OB-fold"/>
</dbReference>
<dbReference type="RefSeq" id="WP_106542296.1">
    <property type="nucleotide sequence ID" value="NZ_BLAU01000001.1"/>
</dbReference>
<evidence type="ECO:0000256" key="3">
    <source>
        <dbReference type="ARBA" id="ARBA00022989"/>
    </source>
</evidence>
<keyword evidence="3 5" id="KW-1133">Transmembrane helix</keyword>
<keyword evidence="10" id="KW-1185">Reference proteome</keyword>
<evidence type="ECO:0000313" key="8">
    <source>
        <dbReference type="EMBL" id="PSK82691.1"/>
    </source>
</evidence>
<dbReference type="EMBL" id="BLAU01000001">
    <property type="protein sequence ID" value="GET21487.1"/>
    <property type="molecule type" value="Genomic_DNA"/>
</dbReference>
<evidence type="ECO:0000313" key="7">
    <source>
        <dbReference type="EMBL" id="GET21487.1"/>
    </source>
</evidence>
<feature type="transmembrane region" description="Helical" evidence="5">
    <location>
        <begin position="49"/>
        <end position="73"/>
    </location>
</feature>
<reference evidence="8 9" key="1">
    <citation type="submission" date="2018-03" db="EMBL/GenBank/DDBJ databases">
        <title>Genomic Encyclopedia of Archaeal and Bacterial Type Strains, Phase II (KMG-II): from individual species to whole genera.</title>
        <authorList>
            <person name="Goeker M."/>
        </authorList>
    </citation>
    <scope>NUCLEOTIDE SEQUENCE [LARGE SCALE GENOMIC DNA]</scope>
    <source>
        <strain evidence="8 9">DSM 27267</strain>
    </source>
</reference>
<evidence type="ECO:0000256" key="4">
    <source>
        <dbReference type="ARBA" id="ARBA00023136"/>
    </source>
</evidence>
<keyword evidence="4 5" id="KW-0472">Membrane</keyword>
<evidence type="ECO:0000259" key="6">
    <source>
        <dbReference type="Pfam" id="PF01957"/>
    </source>
</evidence>
<proteinExistence type="predicted"/>
<dbReference type="EMBL" id="PYGC01000005">
    <property type="protein sequence ID" value="PSK82691.1"/>
    <property type="molecule type" value="Genomic_DNA"/>
</dbReference>
<reference evidence="7 10" key="2">
    <citation type="submission" date="2019-10" db="EMBL/GenBank/DDBJ databases">
        <title>Prolixibacter strains distinguished by the presence of nitrate reductase genes were adept at nitrate-dependent anaerobic corrosion of metallic iron and carbon steel.</title>
        <authorList>
            <person name="Iino T."/>
            <person name="Shono N."/>
            <person name="Ito K."/>
            <person name="Nakamura R."/>
            <person name="Sueoka K."/>
            <person name="Harayama S."/>
            <person name="Ohkuma M."/>
        </authorList>
    </citation>
    <scope>NUCLEOTIDE SEQUENCE [LARGE SCALE GENOMIC DNA]</scope>
    <source>
        <strain evidence="7 10">MIC1-1</strain>
    </source>
</reference>
<dbReference type="InterPro" id="IPR002810">
    <property type="entry name" value="NfeD-like_C"/>
</dbReference>
<dbReference type="Proteomes" id="UP000240621">
    <property type="component" value="Unassembled WGS sequence"/>
</dbReference>
<dbReference type="Gene3D" id="2.40.50.140">
    <property type="entry name" value="Nucleic acid-binding proteins"/>
    <property type="match status" value="1"/>
</dbReference>
<sequence>MTILIILLLIFLGIVLLLLEFAVIPGITIAGIGGMVLFGYSIYLAFDTYGVAAGIGTLLFIIILVPILMFRILKGRLGDKMSLKSTIIGKTNLIEDTRFHAGDKGVTVTRLGPIGKVEFDGQVMEGKSIGPMLDAGTEVEIVKVLKNQIIVKPIKKEEL</sequence>
<feature type="domain" description="NfeD-like C-terminal" evidence="6">
    <location>
        <begin position="102"/>
        <end position="153"/>
    </location>
</feature>
<evidence type="ECO:0000256" key="1">
    <source>
        <dbReference type="ARBA" id="ARBA00004141"/>
    </source>
</evidence>
<organism evidence="8 9">
    <name type="scientific">Prolixibacter denitrificans</name>
    <dbReference type="NCBI Taxonomy" id="1541063"/>
    <lineage>
        <taxon>Bacteria</taxon>
        <taxon>Pseudomonadati</taxon>
        <taxon>Bacteroidota</taxon>
        <taxon>Bacteroidia</taxon>
        <taxon>Marinilabiliales</taxon>
        <taxon>Prolixibacteraceae</taxon>
        <taxon>Prolixibacter</taxon>
    </lineage>
</organism>
<dbReference type="GO" id="GO:0005886">
    <property type="term" value="C:plasma membrane"/>
    <property type="evidence" value="ECO:0007669"/>
    <property type="project" value="TreeGrafter"/>
</dbReference>
<evidence type="ECO:0000256" key="5">
    <source>
        <dbReference type="SAM" id="Phobius"/>
    </source>
</evidence>
<dbReference type="OrthoDB" id="1120520at2"/>
<evidence type="ECO:0000256" key="2">
    <source>
        <dbReference type="ARBA" id="ARBA00022692"/>
    </source>
</evidence>
<comment type="caution">
    <text evidence="8">The sequence shown here is derived from an EMBL/GenBank/DDBJ whole genome shotgun (WGS) entry which is preliminary data.</text>
</comment>
<comment type="subcellular location">
    <subcellularLocation>
        <location evidence="1">Membrane</location>
        <topology evidence="1">Multi-pass membrane protein</topology>
    </subcellularLocation>
</comment>
<evidence type="ECO:0000313" key="9">
    <source>
        <dbReference type="Proteomes" id="UP000240621"/>
    </source>
</evidence>
<name>A0A2P8CCK4_9BACT</name>
<dbReference type="PANTHER" id="PTHR33507:SF3">
    <property type="entry name" value="INNER MEMBRANE PROTEIN YBBJ"/>
    <property type="match status" value="1"/>
</dbReference>
<accession>A0A2P8CCK4</accession>
<dbReference type="Proteomes" id="UP000396862">
    <property type="component" value="Unassembled WGS sequence"/>
</dbReference>
<dbReference type="InterPro" id="IPR052165">
    <property type="entry name" value="Membrane_assoc_protease"/>
</dbReference>